<dbReference type="GO" id="GO:0016491">
    <property type="term" value="F:oxidoreductase activity"/>
    <property type="evidence" value="ECO:0007669"/>
    <property type="project" value="UniProtKB-KW"/>
</dbReference>
<comment type="similarity">
    <text evidence="1">Belongs to the short-chain dehydrogenases/reductases (SDR) family.</text>
</comment>
<dbReference type="InterPro" id="IPR002347">
    <property type="entry name" value="SDR_fam"/>
</dbReference>
<dbReference type="InterPro" id="IPR020904">
    <property type="entry name" value="Sc_DH/Rdtase_CS"/>
</dbReference>
<dbReference type="Gene3D" id="3.40.50.720">
    <property type="entry name" value="NAD(P)-binding Rossmann-like Domain"/>
    <property type="match status" value="1"/>
</dbReference>
<dbReference type="Pfam" id="PF13561">
    <property type="entry name" value="adh_short_C2"/>
    <property type="match status" value="1"/>
</dbReference>
<keyword evidence="2" id="KW-0560">Oxidoreductase</keyword>
<reference evidence="3 4" key="1">
    <citation type="submission" date="2018-04" db="EMBL/GenBank/DDBJ databases">
        <title>Novel species isolated from glacier.</title>
        <authorList>
            <person name="Liu Q."/>
            <person name="Xin Y.-H."/>
        </authorList>
    </citation>
    <scope>NUCLEOTIDE SEQUENCE [LARGE SCALE GENOMIC DNA]</scope>
    <source>
        <strain evidence="3 4">GT1R17</strain>
    </source>
</reference>
<dbReference type="NCBIfam" id="NF005559">
    <property type="entry name" value="PRK07231.1"/>
    <property type="match status" value="1"/>
</dbReference>
<sequence length="259" mass="27043">MARLNNKVAIITGGARGMGAATVRLFAAEGAKVVIADVLDADGEKLAAELAGKAIFVHHDVTSEESWSNVIAKTKAAFGDIDVLVNNAGVLLFKTIATTEKSDFERVITINLTGTFLGTKIIGEQMTARGKGSIVNISSADGMKGANGLGAYCASKWGIRGLTKVAAMEYGHKGVRVNSVHPGGIDTAMGNPYAEERAEVNKRYTMVPLQRVGEPNEVAQTSLFLASDDSSYLCGAEIAVDGGMLVGQYYVGFPGAPGV</sequence>
<proteinExistence type="inferred from homology"/>
<dbReference type="AlphaFoldDB" id="A0A2T5MG70"/>
<dbReference type="PROSITE" id="PS00061">
    <property type="entry name" value="ADH_SHORT"/>
    <property type="match status" value="1"/>
</dbReference>
<name>A0A2T5MG70_9GAMM</name>
<dbReference type="EMBL" id="QANS01000003">
    <property type="protein sequence ID" value="PTU31562.1"/>
    <property type="molecule type" value="Genomic_DNA"/>
</dbReference>
<accession>A0A2T5MG70</accession>
<dbReference type="Proteomes" id="UP000244248">
    <property type="component" value="Unassembled WGS sequence"/>
</dbReference>
<evidence type="ECO:0000256" key="1">
    <source>
        <dbReference type="ARBA" id="ARBA00006484"/>
    </source>
</evidence>
<comment type="caution">
    <text evidence="3">The sequence shown here is derived from an EMBL/GenBank/DDBJ whole genome shotgun (WGS) entry which is preliminary data.</text>
</comment>
<evidence type="ECO:0000256" key="2">
    <source>
        <dbReference type="ARBA" id="ARBA00023002"/>
    </source>
</evidence>
<dbReference type="InterPro" id="IPR036291">
    <property type="entry name" value="NAD(P)-bd_dom_sf"/>
</dbReference>
<gene>
    <name evidence="3" type="ORF">CJD38_09550</name>
</gene>
<dbReference type="OrthoDB" id="9803333at2"/>
<dbReference type="PANTHER" id="PTHR24321">
    <property type="entry name" value="DEHYDROGENASES, SHORT CHAIN"/>
    <property type="match status" value="1"/>
</dbReference>
<dbReference type="SUPFAM" id="SSF51735">
    <property type="entry name" value="NAD(P)-binding Rossmann-fold domains"/>
    <property type="match status" value="1"/>
</dbReference>
<dbReference type="RefSeq" id="WP_107940106.1">
    <property type="nucleotide sequence ID" value="NZ_QANS01000003.1"/>
</dbReference>
<keyword evidence="4" id="KW-1185">Reference proteome</keyword>
<protein>
    <submittedName>
        <fullName evidence="3">3-alpha-hydroxysteroid dehydrogenase</fullName>
    </submittedName>
</protein>
<organism evidence="3 4">
    <name type="scientific">Stenotrophobium rhamnosiphilum</name>
    <dbReference type="NCBI Taxonomy" id="2029166"/>
    <lineage>
        <taxon>Bacteria</taxon>
        <taxon>Pseudomonadati</taxon>
        <taxon>Pseudomonadota</taxon>
        <taxon>Gammaproteobacteria</taxon>
        <taxon>Nevskiales</taxon>
        <taxon>Nevskiaceae</taxon>
        <taxon>Stenotrophobium</taxon>
    </lineage>
</organism>
<dbReference type="PRINTS" id="PR00080">
    <property type="entry name" value="SDRFAMILY"/>
</dbReference>
<evidence type="ECO:0000313" key="4">
    <source>
        <dbReference type="Proteomes" id="UP000244248"/>
    </source>
</evidence>
<dbReference type="FunFam" id="3.40.50.720:FF:000084">
    <property type="entry name" value="Short-chain dehydrogenase reductase"/>
    <property type="match status" value="1"/>
</dbReference>
<dbReference type="PANTHER" id="PTHR24321:SF8">
    <property type="entry name" value="ESTRADIOL 17-BETA-DEHYDROGENASE 8-RELATED"/>
    <property type="match status" value="1"/>
</dbReference>
<dbReference type="PRINTS" id="PR00081">
    <property type="entry name" value="GDHRDH"/>
</dbReference>
<evidence type="ECO:0000313" key="3">
    <source>
        <dbReference type="EMBL" id="PTU31562.1"/>
    </source>
</evidence>